<name>A0AAP0GLR8_9ASTR</name>
<protein>
    <submittedName>
        <fullName evidence="2">Uncharacterized protein</fullName>
    </submittedName>
</protein>
<proteinExistence type="predicted"/>
<dbReference type="EMBL" id="JBCNJP010000025">
    <property type="protein sequence ID" value="KAK9054061.1"/>
    <property type="molecule type" value="Genomic_DNA"/>
</dbReference>
<gene>
    <name evidence="2" type="ORF">SSX86_025137</name>
</gene>
<dbReference type="Proteomes" id="UP001408789">
    <property type="component" value="Unassembled WGS sequence"/>
</dbReference>
<evidence type="ECO:0000256" key="1">
    <source>
        <dbReference type="SAM" id="MobiDB-lite"/>
    </source>
</evidence>
<keyword evidence="3" id="KW-1185">Reference proteome</keyword>
<evidence type="ECO:0000313" key="3">
    <source>
        <dbReference type="Proteomes" id="UP001408789"/>
    </source>
</evidence>
<dbReference type="AlphaFoldDB" id="A0AAP0GLR8"/>
<accession>A0AAP0GLR8</accession>
<evidence type="ECO:0000313" key="2">
    <source>
        <dbReference type="EMBL" id="KAK9054061.1"/>
    </source>
</evidence>
<sequence length="75" mass="8634">MRRMSILPPDSPTSSESSDDALPSINITPLRAEVIGELDYTPSYKKVWAGKQKAIEQVFENWEESYMLYHVLLIF</sequence>
<comment type="caution">
    <text evidence="2">The sequence shown here is derived from an EMBL/GenBank/DDBJ whole genome shotgun (WGS) entry which is preliminary data.</text>
</comment>
<reference evidence="2 3" key="1">
    <citation type="submission" date="2024-04" db="EMBL/GenBank/DDBJ databases">
        <title>The reference genome of an endangered Asteraceae, Deinandra increscens subsp. villosa, native to the Central Coast of California.</title>
        <authorList>
            <person name="Guilliams M."/>
            <person name="Hasenstab-Lehman K."/>
            <person name="Meyer R."/>
            <person name="Mcevoy S."/>
        </authorList>
    </citation>
    <scope>NUCLEOTIDE SEQUENCE [LARGE SCALE GENOMIC DNA]</scope>
    <source>
        <tissue evidence="2">Leaf</tissue>
    </source>
</reference>
<feature type="region of interest" description="Disordered" evidence="1">
    <location>
        <begin position="1"/>
        <end position="23"/>
    </location>
</feature>
<organism evidence="2 3">
    <name type="scientific">Deinandra increscens subsp. villosa</name>
    <dbReference type="NCBI Taxonomy" id="3103831"/>
    <lineage>
        <taxon>Eukaryota</taxon>
        <taxon>Viridiplantae</taxon>
        <taxon>Streptophyta</taxon>
        <taxon>Embryophyta</taxon>
        <taxon>Tracheophyta</taxon>
        <taxon>Spermatophyta</taxon>
        <taxon>Magnoliopsida</taxon>
        <taxon>eudicotyledons</taxon>
        <taxon>Gunneridae</taxon>
        <taxon>Pentapetalae</taxon>
        <taxon>asterids</taxon>
        <taxon>campanulids</taxon>
        <taxon>Asterales</taxon>
        <taxon>Asteraceae</taxon>
        <taxon>Asteroideae</taxon>
        <taxon>Heliantheae alliance</taxon>
        <taxon>Madieae</taxon>
        <taxon>Madiinae</taxon>
        <taxon>Deinandra</taxon>
    </lineage>
</organism>